<evidence type="ECO:0000259" key="2">
    <source>
        <dbReference type="SMART" id="SM00256"/>
    </source>
</evidence>
<sequence>MAPLHRDVVFSIPELIAEILDYLGPRSLCSLRLISRSFYQACIPHFRIALQYSGPLSWTAAITPTETDQSKQHGIFQLFPVKASGHLVKSLALSNCHPRTPQEEMVLKEWFSSLGGLESFFLQESSRGLDPDTAKTVLPWIQQCPSLKHLRLRLSEITRDEVLQALLLGLGSLTAISPRLESLSVEIRRGRRGPGVNLRWEVLMETLANLPRLSSLSLHGFTVLRPEKDMDVENHDHGDPAGGAQAAADGEDENDAEEELELYCNFPKITQFQAFNCSLPKFNLARLFPNVKSLGVFSLDDRFQTGPLSSDAIFNNDENSGQGSNGGTSMDPSSASRPLSLNRLSLGALTASNMHAVLDALSPGHGRMRPSLGSSGLYVDVRTALKKTIKPIALSIQIMNWIEFEPFSAALQSRGIEVREFTFTKGLSAQASMLSKPCFKNLQVLDVTDLGLQFGNWLLELQPPTTIDAPRGGEYDAMHSNALRDGEEAMLASVDRTFINSKIPFAQTLRSLHLGAGDFGNGRFAERERNHYRFVVQGRAQDYSQRSITMVLRRILACLPALEEFSLGTALECLSLFEGLGRCDPIERRGFWSEWQDFAVAKADVKSLEVKGGEETSENWLKYERPFLRSLRIYASADTAKKHKANITAWQKSLEYRFRFLETLQITLD</sequence>
<dbReference type="InterPro" id="IPR036047">
    <property type="entry name" value="F-box-like_dom_sf"/>
</dbReference>
<proteinExistence type="predicted"/>
<dbReference type="Pfam" id="PF00646">
    <property type="entry name" value="F-box"/>
    <property type="match status" value="1"/>
</dbReference>
<name>A0A9P3H9Y0_9FUNG</name>
<dbReference type="SUPFAM" id="SSF81383">
    <property type="entry name" value="F-box domain"/>
    <property type="match status" value="1"/>
</dbReference>
<dbReference type="InterPro" id="IPR001810">
    <property type="entry name" value="F-box_dom"/>
</dbReference>
<dbReference type="Proteomes" id="UP000827284">
    <property type="component" value="Unassembled WGS sequence"/>
</dbReference>
<evidence type="ECO:0000256" key="1">
    <source>
        <dbReference type="SAM" id="MobiDB-lite"/>
    </source>
</evidence>
<dbReference type="AlphaFoldDB" id="A0A9P3H9Y0"/>
<dbReference type="Gene3D" id="3.80.10.10">
    <property type="entry name" value="Ribonuclease Inhibitor"/>
    <property type="match status" value="1"/>
</dbReference>
<accession>A0A9P3H9Y0</accession>
<evidence type="ECO:0000313" key="4">
    <source>
        <dbReference type="Proteomes" id="UP000827284"/>
    </source>
</evidence>
<dbReference type="CDD" id="cd09917">
    <property type="entry name" value="F-box_SF"/>
    <property type="match status" value="1"/>
</dbReference>
<comment type="caution">
    <text evidence="3">The sequence shown here is derived from an EMBL/GenBank/DDBJ whole genome shotgun (WGS) entry which is preliminary data.</text>
</comment>
<feature type="region of interest" description="Disordered" evidence="1">
    <location>
        <begin position="310"/>
        <end position="338"/>
    </location>
</feature>
<feature type="domain" description="F-box" evidence="2">
    <location>
        <begin position="12"/>
        <end position="50"/>
    </location>
</feature>
<dbReference type="EMBL" id="BQFW01000007">
    <property type="protein sequence ID" value="GJJ72869.1"/>
    <property type="molecule type" value="Genomic_DNA"/>
</dbReference>
<dbReference type="OrthoDB" id="10487276at2759"/>
<keyword evidence="4" id="KW-1185">Reference proteome</keyword>
<dbReference type="InterPro" id="IPR032675">
    <property type="entry name" value="LRR_dom_sf"/>
</dbReference>
<protein>
    <recommendedName>
        <fullName evidence="2">F-box domain-containing protein</fullName>
    </recommendedName>
</protein>
<dbReference type="SMART" id="SM00256">
    <property type="entry name" value="FBOX"/>
    <property type="match status" value="1"/>
</dbReference>
<reference evidence="3" key="2">
    <citation type="journal article" date="2022" name="Microbiol. Resour. Announc.">
        <title>Whole-Genome Sequence of Entomortierella parvispora E1425, a Mucoromycotan Fungus Associated with Burkholderiaceae-Related Endosymbiotic Bacteria.</title>
        <authorList>
            <person name="Herlambang A."/>
            <person name="Guo Y."/>
            <person name="Takashima Y."/>
            <person name="Narisawa K."/>
            <person name="Ohta H."/>
            <person name="Nishizawa T."/>
        </authorList>
    </citation>
    <scope>NUCLEOTIDE SEQUENCE</scope>
    <source>
        <strain evidence="3">E1425</strain>
    </source>
</reference>
<organism evidence="3 4">
    <name type="scientific">Entomortierella parvispora</name>
    <dbReference type="NCBI Taxonomy" id="205924"/>
    <lineage>
        <taxon>Eukaryota</taxon>
        <taxon>Fungi</taxon>
        <taxon>Fungi incertae sedis</taxon>
        <taxon>Mucoromycota</taxon>
        <taxon>Mortierellomycotina</taxon>
        <taxon>Mortierellomycetes</taxon>
        <taxon>Mortierellales</taxon>
        <taxon>Mortierellaceae</taxon>
        <taxon>Entomortierella</taxon>
    </lineage>
</organism>
<evidence type="ECO:0000313" key="3">
    <source>
        <dbReference type="EMBL" id="GJJ72869.1"/>
    </source>
</evidence>
<dbReference type="SUPFAM" id="SSF52047">
    <property type="entry name" value="RNI-like"/>
    <property type="match status" value="1"/>
</dbReference>
<feature type="region of interest" description="Disordered" evidence="1">
    <location>
        <begin position="230"/>
        <end position="254"/>
    </location>
</feature>
<reference evidence="3" key="1">
    <citation type="submission" date="2021-11" db="EMBL/GenBank/DDBJ databases">
        <authorList>
            <person name="Herlambang A."/>
            <person name="Guo Y."/>
            <person name="Takashima Y."/>
            <person name="Nishizawa T."/>
        </authorList>
    </citation>
    <scope>NUCLEOTIDE SEQUENCE</scope>
    <source>
        <strain evidence="3">E1425</strain>
    </source>
</reference>
<feature type="compositionally biased region" description="Basic and acidic residues" evidence="1">
    <location>
        <begin position="230"/>
        <end position="239"/>
    </location>
</feature>
<gene>
    <name evidence="3" type="ORF">EMPS_05227</name>
</gene>